<organism evidence="1 2">
    <name type="scientific">Dyella nitratireducens</name>
    <dbReference type="NCBI Taxonomy" id="1849580"/>
    <lineage>
        <taxon>Bacteria</taxon>
        <taxon>Pseudomonadati</taxon>
        <taxon>Pseudomonadota</taxon>
        <taxon>Gammaproteobacteria</taxon>
        <taxon>Lysobacterales</taxon>
        <taxon>Rhodanobacteraceae</taxon>
        <taxon>Dyella</taxon>
    </lineage>
</organism>
<evidence type="ECO:0000313" key="1">
    <source>
        <dbReference type="EMBL" id="GGA26445.1"/>
    </source>
</evidence>
<reference evidence="2" key="1">
    <citation type="journal article" date="2019" name="Int. J. Syst. Evol. Microbiol.">
        <title>The Global Catalogue of Microorganisms (GCM) 10K type strain sequencing project: providing services to taxonomists for standard genome sequencing and annotation.</title>
        <authorList>
            <consortium name="The Broad Institute Genomics Platform"/>
            <consortium name="The Broad Institute Genome Sequencing Center for Infectious Disease"/>
            <person name="Wu L."/>
            <person name="Ma J."/>
        </authorList>
    </citation>
    <scope>NUCLEOTIDE SEQUENCE [LARGE SCALE GENOMIC DNA]</scope>
    <source>
        <strain evidence="2">CGMCC 1.15439</strain>
    </source>
</reference>
<accession>A0ABQ1FQS1</accession>
<proteinExistence type="predicted"/>
<sequence length="140" mass="14717">MQTQLIQQSPVDTRCSADIRGRSGETYVAATNPDIIEVDVRVVDAWEYGVAMFEAGQVCGVLSSTGQETAVEVGITATGASISAAGSGGRSGRNICPIAKCGGNSRAEQNLATHTMFRHMKCAPRMHHGETLPLKEAVAP</sequence>
<dbReference type="Proteomes" id="UP000620046">
    <property type="component" value="Unassembled WGS sequence"/>
</dbReference>
<evidence type="ECO:0000313" key="2">
    <source>
        <dbReference type="Proteomes" id="UP000620046"/>
    </source>
</evidence>
<name>A0ABQ1FQS1_9GAMM</name>
<gene>
    <name evidence="1" type="ORF">GCM10010981_13880</name>
</gene>
<keyword evidence="2" id="KW-1185">Reference proteome</keyword>
<dbReference type="EMBL" id="BMJA01000001">
    <property type="protein sequence ID" value="GGA26445.1"/>
    <property type="molecule type" value="Genomic_DNA"/>
</dbReference>
<protein>
    <submittedName>
        <fullName evidence="1">Uncharacterized protein</fullName>
    </submittedName>
</protein>
<comment type="caution">
    <text evidence="1">The sequence shown here is derived from an EMBL/GenBank/DDBJ whole genome shotgun (WGS) entry which is preliminary data.</text>
</comment>